<dbReference type="SUPFAM" id="SSF47336">
    <property type="entry name" value="ACP-like"/>
    <property type="match status" value="1"/>
</dbReference>
<dbReference type="InterPro" id="IPR051414">
    <property type="entry name" value="Adenylate-forming_Reductase"/>
</dbReference>
<evidence type="ECO:0000313" key="5">
    <source>
        <dbReference type="Proteomes" id="UP000305067"/>
    </source>
</evidence>
<accession>A0A5C3QVU6</accession>
<keyword evidence="2" id="KW-0597">Phosphoprotein</keyword>
<dbReference type="InterPro" id="IPR013120">
    <property type="entry name" value="FAR_NAD-bd"/>
</dbReference>
<dbReference type="Gene3D" id="3.40.50.12780">
    <property type="entry name" value="N-terminal domain of ligase-like"/>
    <property type="match status" value="1"/>
</dbReference>
<dbReference type="InterPro" id="IPR009081">
    <property type="entry name" value="PP-bd_ACP"/>
</dbReference>
<dbReference type="InterPro" id="IPR006162">
    <property type="entry name" value="Ppantetheine_attach_site"/>
</dbReference>
<evidence type="ECO:0000256" key="2">
    <source>
        <dbReference type="ARBA" id="ARBA00022553"/>
    </source>
</evidence>
<reference evidence="4 5" key="1">
    <citation type="journal article" date="2019" name="Nat. Ecol. Evol.">
        <title>Megaphylogeny resolves global patterns of mushroom evolution.</title>
        <authorList>
            <person name="Varga T."/>
            <person name="Krizsan K."/>
            <person name="Foldi C."/>
            <person name="Dima B."/>
            <person name="Sanchez-Garcia M."/>
            <person name="Sanchez-Ramirez S."/>
            <person name="Szollosi G.J."/>
            <person name="Szarkandi J.G."/>
            <person name="Papp V."/>
            <person name="Albert L."/>
            <person name="Andreopoulos W."/>
            <person name="Angelini C."/>
            <person name="Antonin V."/>
            <person name="Barry K.W."/>
            <person name="Bougher N.L."/>
            <person name="Buchanan P."/>
            <person name="Buyck B."/>
            <person name="Bense V."/>
            <person name="Catcheside P."/>
            <person name="Chovatia M."/>
            <person name="Cooper J."/>
            <person name="Damon W."/>
            <person name="Desjardin D."/>
            <person name="Finy P."/>
            <person name="Geml J."/>
            <person name="Haridas S."/>
            <person name="Hughes K."/>
            <person name="Justo A."/>
            <person name="Karasinski D."/>
            <person name="Kautmanova I."/>
            <person name="Kiss B."/>
            <person name="Kocsube S."/>
            <person name="Kotiranta H."/>
            <person name="LaButti K.M."/>
            <person name="Lechner B.E."/>
            <person name="Liimatainen K."/>
            <person name="Lipzen A."/>
            <person name="Lukacs Z."/>
            <person name="Mihaltcheva S."/>
            <person name="Morgado L.N."/>
            <person name="Niskanen T."/>
            <person name="Noordeloos M.E."/>
            <person name="Ohm R.A."/>
            <person name="Ortiz-Santana B."/>
            <person name="Ovrebo C."/>
            <person name="Racz N."/>
            <person name="Riley R."/>
            <person name="Savchenko A."/>
            <person name="Shiryaev A."/>
            <person name="Soop K."/>
            <person name="Spirin V."/>
            <person name="Szebenyi C."/>
            <person name="Tomsovsky M."/>
            <person name="Tulloss R.E."/>
            <person name="Uehling J."/>
            <person name="Grigoriev I.V."/>
            <person name="Vagvolgyi C."/>
            <person name="Papp T."/>
            <person name="Martin F.M."/>
            <person name="Miettinen O."/>
            <person name="Hibbett D.S."/>
            <person name="Nagy L.G."/>
        </authorList>
    </citation>
    <scope>NUCLEOTIDE SEQUENCE [LARGE SCALE GENOMIC DNA]</scope>
    <source>
        <strain evidence="4 5">CBS 309.79</strain>
    </source>
</reference>
<protein>
    <submittedName>
        <fullName evidence="4">L-aminoadipate-semialdehyde dehydrogenase</fullName>
    </submittedName>
</protein>
<dbReference type="PROSITE" id="PS50075">
    <property type="entry name" value="CARRIER"/>
    <property type="match status" value="1"/>
</dbReference>
<dbReference type="PANTHER" id="PTHR43439">
    <property type="entry name" value="PHENYLACETATE-COENZYME A LIGASE"/>
    <property type="match status" value="1"/>
</dbReference>
<dbReference type="PANTHER" id="PTHR43439:SF2">
    <property type="entry name" value="ENZYME, PUTATIVE (JCVI)-RELATED"/>
    <property type="match status" value="1"/>
</dbReference>
<dbReference type="Gene3D" id="3.40.50.720">
    <property type="entry name" value="NAD(P)-binding Rossmann-like Domain"/>
    <property type="match status" value="1"/>
</dbReference>
<dbReference type="PROSITE" id="PS00455">
    <property type="entry name" value="AMP_BINDING"/>
    <property type="match status" value="1"/>
</dbReference>
<dbReference type="SUPFAM" id="SSF56801">
    <property type="entry name" value="Acetyl-CoA synthetase-like"/>
    <property type="match status" value="1"/>
</dbReference>
<dbReference type="PROSITE" id="PS00012">
    <property type="entry name" value="PHOSPHOPANTETHEINE"/>
    <property type="match status" value="1"/>
</dbReference>
<dbReference type="InterPro" id="IPR020845">
    <property type="entry name" value="AMP-binding_CS"/>
</dbReference>
<dbReference type="STRING" id="1884261.A0A5C3QVU6"/>
<name>A0A5C3QVU6_9AGAR</name>
<dbReference type="EMBL" id="ML178817">
    <property type="protein sequence ID" value="TFL04920.1"/>
    <property type="molecule type" value="Genomic_DNA"/>
</dbReference>
<dbReference type="InterPro" id="IPR000873">
    <property type="entry name" value="AMP-dep_synth/lig_dom"/>
</dbReference>
<dbReference type="OrthoDB" id="429813at2759"/>
<dbReference type="Gene3D" id="1.10.1200.10">
    <property type="entry name" value="ACP-like"/>
    <property type="match status" value="1"/>
</dbReference>
<evidence type="ECO:0000313" key="4">
    <source>
        <dbReference type="EMBL" id="TFL04920.1"/>
    </source>
</evidence>
<dbReference type="SUPFAM" id="SSF51735">
    <property type="entry name" value="NAD(P)-binding Rossmann-fold domains"/>
    <property type="match status" value="1"/>
</dbReference>
<evidence type="ECO:0000256" key="1">
    <source>
        <dbReference type="ARBA" id="ARBA00022450"/>
    </source>
</evidence>
<dbReference type="Proteomes" id="UP000305067">
    <property type="component" value="Unassembled WGS sequence"/>
</dbReference>
<dbReference type="InterPro" id="IPR036291">
    <property type="entry name" value="NAD(P)-bd_dom_sf"/>
</dbReference>
<keyword evidence="1" id="KW-0596">Phosphopantetheine</keyword>
<organism evidence="4 5">
    <name type="scientific">Pterulicium gracile</name>
    <dbReference type="NCBI Taxonomy" id="1884261"/>
    <lineage>
        <taxon>Eukaryota</taxon>
        <taxon>Fungi</taxon>
        <taxon>Dikarya</taxon>
        <taxon>Basidiomycota</taxon>
        <taxon>Agaricomycotina</taxon>
        <taxon>Agaricomycetes</taxon>
        <taxon>Agaricomycetidae</taxon>
        <taxon>Agaricales</taxon>
        <taxon>Pleurotineae</taxon>
        <taxon>Pterulaceae</taxon>
        <taxon>Pterulicium</taxon>
    </lineage>
</organism>
<dbReference type="InterPro" id="IPR036736">
    <property type="entry name" value="ACP-like_sf"/>
</dbReference>
<sequence length="1044" mass="114201">MPAIAYHSRSIPELISKRAREQPDDPAVYTGIAPTSDSDSTKLLQCLTYRNLERAIDRLAWHYSSIPNLLPPKPTDGSPPPIRIISVVTSSAIDETLLEIALTKLGLTALLLSVNNSVAAIAHLTKLTGARHIIFGSKFVEEAREVKEVLGEGGYEVELVEERRFSIWGEGGVEGCGVEPFKAVLTPEEERLRPAVVLHSSGSTGFPKPVYVSHHGLIANAALNQNKDGFSTLPVFHGYGHFALFRCFYAGRRITLFPPHLPLTSANICRVVQASPDVRQCYAVPYVIKLLGETPTGIRALADFDLVSYAGAALPDDLGDRLTGEGVRVLAIYGTTETGSLMNSNRDFENDKEWNWLRIVDTNYIVLEPQGEKTGTYEVVVKDGYPPKIETNRPDGSYATKDLVIQHKTRPGLYKYVGRLDDTLVQTLGEKTNPVPIELAIRGNSPYVAEAIVFGAGRPQTGVLILPSDLAHEEGLDKDEKKLFDVVWPVIEGANAEAPSHSRLLPEMIAFLPYGTQIPVATKMSILRPACYDKFKTLIDGIYTAFESSSDVEKVSPPLPELETLLHQIIADVVGPTKGALLTKDVDLFTFGVDSLQCARVRNSVMKRVEMKGGVLGQNVVYEYPSVMQLAKHIIEVQGGVDEGNSVEGQRELMLGYVERYAEGLVEGKSTKGERADSLHVVVLTGASGSLGAHILAHLTASPDVRKVVCLTRAKTHEESLARVQESLKLRKLALSKDQEAKVLSYASNANDDLLGLSRSEYDALVQEATIIIHNAWPVNFNLSLGSYAPHIQGTVNLMNLGLSSPGAQFFFSSSISCRQGAQNVVEVEENYPPDPSTAAGTGYARSKWVVEKLSERAAEKRGLSVGVLRIGQMVGDTVNGVWNETEAWPLMFKGANTVGYLPTNNDSVAWLPVDHAGQAIAQVVLRPSPPKSIVYHIVSPEQTPWNDILAGLRDAGVRFDAVEPAEYIRKLNESEKDPEKNPVIKLLPFFTARYSGPAKKAIVFRTDETAKVVEGIRTAPPVTRELVRKWVESWREVGFIATA</sequence>
<evidence type="ECO:0000259" key="3">
    <source>
        <dbReference type="PROSITE" id="PS50075"/>
    </source>
</evidence>
<gene>
    <name evidence="4" type="ORF">BDV98DRAFT_523636</name>
</gene>
<feature type="domain" description="Carrier" evidence="3">
    <location>
        <begin position="560"/>
        <end position="638"/>
    </location>
</feature>
<dbReference type="Pfam" id="PF23562">
    <property type="entry name" value="AMP-binding_C_3"/>
    <property type="match status" value="1"/>
</dbReference>
<keyword evidence="5" id="KW-1185">Reference proteome</keyword>
<dbReference type="InterPro" id="IPR042099">
    <property type="entry name" value="ANL_N_sf"/>
</dbReference>
<dbReference type="Pfam" id="PF07993">
    <property type="entry name" value="NAD_binding_4"/>
    <property type="match status" value="1"/>
</dbReference>
<proteinExistence type="predicted"/>
<dbReference type="Pfam" id="PF00501">
    <property type="entry name" value="AMP-binding"/>
    <property type="match status" value="1"/>
</dbReference>
<dbReference type="AlphaFoldDB" id="A0A5C3QVU6"/>